<comment type="catalytic activity">
    <reaction evidence="2">
        <text>2,5-diamino-6-hydroxy-4-(5-phosphoribosylamino)-pyrimidine + H2O = 2,5,6-triamino-4-hydroxypyrimidine + D-ribose 5-phosphate</text>
        <dbReference type="Rhea" id="RHEA:23436"/>
        <dbReference type="ChEBI" id="CHEBI:15377"/>
        <dbReference type="ChEBI" id="CHEBI:58614"/>
        <dbReference type="ChEBI" id="CHEBI:78346"/>
        <dbReference type="ChEBI" id="CHEBI:137796"/>
    </reaction>
</comment>
<keyword evidence="5" id="KW-1185">Reference proteome</keyword>
<name>A0ABT3J9F5_9RHOB</name>
<protein>
    <submittedName>
        <fullName evidence="4">NADAR family protein</fullName>
    </submittedName>
</protein>
<feature type="domain" description="NADAR" evidence="3">
    <location>
        <begin position="16"/>
        <end position="160"/>
    </location>
</feature>
<proteinExistence type="predicted"/>
<dbReference type="InterPro" id="IPR037238">
    <property type="entry name" value="YbiA-like_sf"/>
</dbReference>
<dbReference type="Pfam" id="PF08719">
    <property type="entry name" value="NADAR"/>
    <property type="match status" value="1"/>
</dbReference>
<dbReference type="Proteomes" id="UP001207582">
    <property type="component" value="Unassembled WGS sequence"/>
</dbReference>
<dbReference type="CDD" id="cd15457">
    <property type="entry name" value="NADAR"/>
    <property type="match status" value="1"/>
</dbReference>
<dbReference type="EMBL" id="JAPDOG010000038">
    <property type="protein sequence ID" value="MCW3784301.1"/>
    <property type="molecule type" value="Genomic_DNA"/>
</dbReference>
<reference evidence="4 5" key="1">
    <citation type="submission" date="2022-10" db="EMBL/GenBank/DDBJ databases">
        <title>Defluviimonas sp. CAU 1641 isolated from mud.</title>
        <authorList>
            <person name="Kim W."/>
        </authorList>
    </citation>
    <scope>NUCLEOTIDE SEQUENCE [LARGE SCALE GENOMIC DNA]</scope>
    <source>
        <strain evidence="4 5">CAU 1641</strain>
    </source>
</reference>
<dbReference type="SUPFAM" id="SSF143990">
    <property type="entry name" value="YbiA-like"/>
    <property type="match status" value="1"/>
</dbReference>
<evidence type="ECO:0000313" key="4">
    <source>
        <dbReference type="EMBL" id="MCW3784301.1"/>
    </source>
</evidence>
<evidence type="ECO:0000313" key="5">
    <source>
        <dbReference type="Proteomes" id="UP001207582"/>
    </source>
</evidence>
<comment type="caution">
    <text evidence="4">The sequence shown here is derived from an EMBL/GenBank/DDBJ whole genome shotgun (WGS) entry which is preliminary data.</text>
</comment>
<comment type="catalytic activity">
    <reaction evidence="1">
        <text>5-amino-6-(5-phospho-D-ribosylamino)uracil + H2O = 5,6-diaminouracil + D-ribose 5-phosphate</text>
        <dbReference type="Rhea" id="RHEA:55020"/>
        <dbReference type="ChEBI" id="CHEBI:15377"/>
        <dbReference type="ChEBI" id="CHEBI:46252"/>
        <dbReference type="ChEBI" id="CHEBI:58453"/>
        <dbReference type="ChEBI" id="CHEBI:78346"/>
    </reaction>
</comment>
<evidence type="ECO:0000256" key="2">
    <source>
        <dbReference type="ARBA" id="ARBA00000751"/>
    </source>
</evidence>
<accession>A0ABT3J9F5</accession>
<dbReference type="RefSeq" id="WP_264773550.1">
    <property type="nucleotide sequence ID" value="NZ_JAPDOG010000038.1"/>
</dbReference>
<sequence length="206" mass="23098">MSVSTREYRASEVAGFRRTNEAHGGFSNMAGGWPIVVEGIPVRSTEAYYQAMRFPHLPEIQEKILAETSPMIAKRKAYEFLDRSRKDWHDVNVAVMRHALRLKLSQNRARFLELFEGAAGRPIVEISTRDPFWGAKPQSDGTLVGCNVLGRLLMELRATLEADPEAWRDGVEAPTFPNATLLGRAVGFTPAPDRVPETHAQHQMDI</sequence>
<dbReference type="InterPro" id="IPR012816">
    <property type="entry name" value="NADAR"/>
</dbReference>
<organism evidence="4 5">
    <name type="scientific">Defluviimonas salinarum</name>
    <dbReference type="NCBI Taxonomy" id="2992147"/>
    <lineage>
        <taxon>Bacteria</taxon>
        <taxon>Pseudomonadati</taxon>
        <taxon>Pseudomonadota</taxon>
        <taxon>Alphaproteobacteria</taxon>
        <taxon>Rhodobacterales</taxon>
        <taxon>Paracoccaceae</taxon>
        <taxon>Albidovulum</taxon>
    </lineage>
</organism>
<dbReference type="Gene3D" id="1.10.357.40">
    <property type="entry name" value="YbiA-like"/>
    <property type="match status" value="1"/>
</dbReference>
<evidence type="ECO:0000259" key="3">
    <source>
        <dbReference type="Pfam" id="PF08719"/>
    </source>
</evidence>
<gene>
    <name evidence="4" type="ORF">OM960_22495</name>
</gene>
<evidence type="ECO:0000256" key="1">
    <source>
        <dbReference type="ARBA" id="ARBA00000022"/>
    </source>
</evidence>